<gene>
    <name evidence="8" type="primary">greA</name>
    <name evidence="12" type="ORF">E7027_01995</name>
</gene>
<dbReference type="InterPro" id="IPR036805">
    <property type="entry name" value="Tscrpt_elong_fac_GreA/B_N_sf"/>
</dbReference>
<organism evidence="12 13">
    <name type="scientific">Candidatus Avelusimicrobium gallicola</name>
    <dbReference type="NCBI Taxonomy" id="2562704"/>
    <lineage>
        <taxon>Bacteria</taxon>
        <taxon>Pseudomonadati</taxon>
        <taxon>Elusimicrobiota</taxon>
        <taxon>Elusimicrobia</taxon>
        <taxon>Elusimicrobiales</taxon>
        <taxon>Elusimicrobiaceae</taxon>
        <taxon>Candidatus Avelusimicrobium</taxon>
    </lineage>
</organism>
<dbReference type="GO" id="GO:0003746">
    <property type="term" value="F:translation elongation factor activity"/>
    <property type="evidence" value="ECO:0007669"/>
    <property type="project" value="UniProtKB-KW"/>
</dbReference>
<evidence type="ECO:0000256" key="6">
    <source>
        <dbReference type="ARBA" id="ARBA00024916"/>
    </source>
</evidence>
<feature type="domain" description="Transcription elongation factor GreA/GreB C-terminal" evidence="10">
    <location>
        <begin position="84"/>
        <end position="158"/>
    </location>
</feature>
<evidence type="ECO:0000313" key="12">
    <source>
        <dbReference type="EMBL" id="MBE6420903.1"/>
    </source>
</evidence>
<dbReference type="InterPro" id="IPR023459">
    <property type="entry name" value="Tscrpt_elong_fac_GreA/B_fam"/>
</dbReference>
<evidence type="ECO:0000256" key="5">
    <source>
        <dbReference type="ARBA" id="ARBA00023163"/>
    </source>
</evidence>
<evidence type="ECO:0000256" key="7">
    <source>
        <dbReference type="ARBA" id="ARBA00030776"/>
    </source>
</evidence>
<keyword evidence="12" id="KW-0251">Elongation factor</keyword>
<name>A0A928DP05_9BACT</name>
<feature type="coiled-coil region" evidence="8">
    <location>
        <begin position="14"/>
        <end position="70"/>
    </location>
</feature>
<dbReference type="Gene3D" id="3.10.50.30">
    <property type="entry name" value="Transcription elongation factor, GreA/GreB, C-terminal domain"/>
    <property type="match status" value="1"/>
</dbReference>
<dbReference type="NCBIfam" id="TIGR01462">
    <property type="entry name" value="greA"/>
    <property type="match status" value="1"/>
</dbReference>
<dbReference type="FunFam" id="1.10.287.180:FF:000001">
    <property type="entry name" value="Transcription elongation factor GreA"/>
    <property type="match status" value="1"/>
</dbReference>
<dbReference type="EMBL" id="SUVG01000002">
    <property type="protein sequence ID" value="MBE6420903.1"/>
    <property type="molecule type" value="Genomic_DNA"/>
</dbReference>
<sequence>MIMQEVFYVSRKKYESLVNELKDLKELKAQLSNEIGEAAAQGDLKENAEYHAAKEKQAETLIRIQELETRLRNAQITDDLTVDKSEARIGATVTIADLDAGIEFTYTLVGSMESNPEKGLLSVKSPLANGVLGKKEGETFEAILPRGPKKYKLVKLEYK</sequence>
<dbReference type="GO" id="GO:0070063">
    <property type="term" value="F:RNA polymerase binding"/>
    <property type="evidence" value="ECO:0007669"/>
    <property type="project" value="InterPro"/>
</dbReference>
<keyword evidence="12" id="KW-0648">Protein biosynthesis</keyword>
<dbReference type="GO" id="GO:0003677">
    <property type="term" value="F:DNA binding"/>
    <property type="evidence" value="ECO:0007669"/>
    <property type="project" value="UniProtKB-UniRule"/>
</dbReference>
<dbReference type="Pfam" id="PF03449">
    <property type="entry name" value="GreA_GreB_N"/>
    <property type="match status" value="1"/>
</dbReference>
<dbReference type="InterPro" id="IPR028624">
    <property type="entry name" value="Tscrpt_elong_fac_GreA/B"/>
</dbReference>
<dbReference type="InterPro" id="IPR036953">
    <property type="entry name" value="GreA/GreB_C_sf"/>
</dbReference>
<proteinExistence type="inferred from homology"/>
<dbReference type="Proteomes" id="UP000725649">
    <property type="component" value="Unassembled WGS sequence"/>
</dbReference>
<evidence type="ECO:0000259" key="10">
    <source>
        <dbReference type="Pfam" id="PF01272"/>
    </source>
</evidence>
<dbReference type="PANTHER" id="PTHR30437">
    <property type="entry name" value="TRANSCRIPTION ELONGATION FACTOR GREA"/>
    <property type="match status" value="1"/>
</dbReference>
<accession>A0A928DP05</accession>
<protein>
    <recommendedName>
        <fullName evidence="2 8">Transcription elongation factor GreA</fullName>
    </recommendedName>
    <alternativeName>
        <fullName evidence="7 8">Transcript cleavage factor GreA</fullName>
    </alternativeName>
</protein>
<evidence type="ECO:0000256" key="3">
    <source>
        <dbReference type="ARBA" id="ARBA00023015"/>
    </source>
</evidence>
<keyword evidence="5 8" id="KW-0804">Transcription</keyword>
<keyword evidence="8" id="KW-0175">Coiled coil</keyword>
<dbReference type="GO" id="GO:0006354">
    <property type="term" value="P:DNA-templated transcription elongation"/>
    <property type="evidence" value="ECO:0007669"/>
    <property type="project" value="TreeGrafter"/>
</dbReference>
<dbReference type="Gene3D" id="1.10.287.180">
    <property type="entry name" value="Transcription elongation factor, GreA/GreB, N-terminal domain"/>
    <property type="match status" value="1"/>
</dbReference>
<keyword evidence="3 8" id="KW-0805">Transcription regulation</keyword>
<evidence type="ECO:0000256" key="2">
    <source>
        <dbReference type="ARBA" id="ARBA00013729"/>
    </source>
</evidence>
<dbReference type="InterPro" id="IPR018151">
    <property type="entry name" value="TF_GreA/GreB_CS"/>
</dbReference>
<dbReference type="PANTHER" id="PTHR30437:SF4">
    <property type="entry name" value="TRANSCRIPTION ELONGATION FACTOR GREA"/>
    <property type="match status" value="1"/>
</dbReference>
<dbReference type="Pfam" id="PF01272">
    <property type="entry name" value="GreA_GreB"/>
    <property type="match status" value="1"/>
</dbReference>
<dbReference type="PIRSF" id="PIRSF006092">
    <property type="entry name" value="GreA_GreB"/>
    <property type="match status" value="1"/>
</dbReference>
<dbReference type="PROSITE" id="PS00830">
    <property type="entry name" value="GREAB_2"/>
    <property type="match status" value="1"/>
</dbReference>
<dbReference type="InterPro" id="IPR006359">
    <property type="entry name" value="Tscrpt_elong_fac_GreA"/>
</dbReference>
<comment type="similarity">
    <text evidence="1 8 9">Belongs to the GreA/GreB family.</text>
</comment>
<reference evidence="12" key="1">
    <citation type="submission" date="2019-04" db="EMBL/GenBank/DDBJ databases">
        <title>Evolution of Biomass-Degrading Anaerobic Consortia Revealed by Metagenomics.</title>
        <authorList>
            <person name="Peng X."/>
        </authorList>
    </citation>
    <scope>NUCLEOTIDE SEQUENCE</scope>
    <source>
        <strain evidence="12">SIG66</strain>
    </source>
</reference>
<comment type="caution">
    <text evidence="12">The sequence shown here is derived from an EMBL/GenBank/DDBJ whole genome shotgun (WGS) entry which is preliminary data.</text>
</comment>
<evidence type="ECO:0000256" key="1">
    <source>
        <dbReference type="ARBA" id="ARBA00008213"/>
    </source>
</evidence>
<dbReference type="SUPFAM" id="SSF46557">
    <property type="entry name" value="GreA transcript cleavage protein, N-terminal domain"/>
    <property type="match status" value="1"/>
</dbReference>
<evidence type="ECO:0000259" key="11">
    <source>
        <dbReference type="Pfam" id="PF03449"/>
    </source>
</evidence>
<evidence type="ECO:0000256" key="8">
    <source>
        <dbReference type="HAMAP-Rule" id="MF_00105"/>
    </source>
</evidence>
<dbReference type="InterPro" id="IPR001437">
    <property type="entry name" value="Tscrpt_elong_fac_GreA/B_C"/>
</dbReference>
<comment type="function">
    <text evidence="6 8 9">Necessary for efficient RNA polymerase transcription elongation past template-encoded arresting sites. The arresting sites in DNA have the property of trapping a certain fraction of elongating RNA polymerases that pass through, resulting in locked ternary complexes. Cleavage of the nascent transcript by cleavage factors such as GreA or GreB allows the resumption of elongation from the new 3'terminus. GreA releases sequences of 2 to 3 nucleotides.</text>
</comment>
<feature type="domain" description="Transcription elongation factor GreA/GreB N-terminal" evidence="11">
    <location>
        <begin position="8"/>
        <end position="76"/>
    </location>
</feature>
<keyword evidence="4 8" id="KW-0238">DNA-binding</keyword>
<dbReference type="HAMAP" id="MF_00105">
    <property type="entry name" value="GreA_GreB"/>
    <property type="match status" value="1"/>
</dbReference>
<dbReference type="InterPro" id="IPR022691">
    <property type="entry name" value="Tscrpt_elong_fac_GreA/B_N"/>
</dbReference>
<evidence type="ECO:0000256" key="9">
    <source>
        <dbReference type="RuleBase" id="RU000556"/>
    </source>
</evidence>
<evidence type="ECO:0000313" key="13">
    <source>
        <dbReference type="Proteomes" id="UP000725649"/>
    </source>
</evidence>
<dbReference type="SUPFAM" id="SSF54534">
    <property type="entry name" value="FKBP-like"/>
    <property type="match status" value="1"/>
</dbReference>
<dbReference type="GO" id="GO:0032784">
    <property type="term" value="P:regulation of DNA-templated transcription elongation"/>
    <property type="evidence" value="ECO:0007669"/>
    <property type="project" value="UniProtKB-UniRule"/>
</dbReference>
<dbReference type="PROSITE" id="PS00829">
    <property type="entry name" value="GREAB_1"/>
    <property type="match status" value="1"/>
</dbReference>
<dbReference type="AlphaFoldDB" id="A0A928DP05"/>
<evidence type="ECO:0000256" key="4">
    <source>
        <dbReference type="ARBA" id="ARBA00023125"/>
    </source>
</evidence>